<sequence>MGALVIVPAAHAAPVTKTRVADFRASRDQVDADHDEVTFTGRVVTDEATPRPVGDALVVVRCMRGCDNFLEVGRVHADAEGRFSLSGHLKSAGSYAAQYASSQPTRYNDGWSPLLKITAGAKAPAIVTLDPPSARVLGYGTKFAYTGRVRRQDGRPVAGVGVIVTECRNGDLCYTGTVRTDPDGRFRSNAVAVAPSVVDAALFSDLYSVARVPTIRYDVRYETRVTDMNVRLEQNSSGWVEADIRIQRKTTRWEPDAGLYNAVALYFRPKGGTTWTRQNGCGVSDDDGWIRRCVAPSPGDGDWQARVALTDSTRPSVSVPRALTMRYPTRFDMFDAAPEPVRKGGTVKLSGYLYWMKPDGRGSLGLPKALGKRKIAFYFQARGSKTWSRLGSGTTSRYGWFSSRFTARRDGTWRVAFAGDGRLLATSANDYVDVR</sequence>
<protein>
    <recommendedName>
        <fullName evidence="3">Carboxypeptidase regulatory-like domain-containing protein</fullName>
    </recommendedName>
</protein>
<dbReference type="SUPFAM" id="SSF49464">
    <property type="entry name" value="Carboxypeptidase regulatory domain-like"/>
    <property type="match status" value="1"/>
</dbReference>
<organism evidence="1 2">
    <name type="scientific">Actinomadura logoneensis</name>
    <dbReference type="NCBI Taxonomy" id="2293572"/>
    <lineage>
        <taxon>Bacteria</taxon>
        <taxon>Bacillati</taxon>
        <taxon>Actinomycetota</taxon>
        <taxon>Actinomycetes</taxon>
        <taxon>Streptosporangiales</taxon>
        <taxon>Thermomonosporaceae</taxon>
        <taxon>Actinomadura</taxon>
    </lineage>
</organism>
<dbReference type="Proteomes" id="UP000261811">
    <property type="component" value="Unassembled WGS sequence"/>
</dbReference>
<dbReference type="InterPro" id="IPR008969">
    <property type="entry name" value="CarboxyPept-like_regulatory"/>
</dbReference>
<comment type="caution">
    <text evidence="1">The sequence shown here is derived from an EMBL/GenBank/DDBJ whole genome shotgun (WGS) entry which is preliminary data.</text>
</comment>
<gene>
    <name evidence="1" type="ORF">DZF91_37355</name>
</gene>
<dbReference type="EMBL" id="QURH01001044">
    <property type="protein sequence ID" value="RFU36596.1"/>
    <property type="molecule type" value="Genomic_DNA"/>
</dbReference>
<proteinExistence type="predicted"/>
<evidence type="ECO:0008006" key="3">
    <source>
        <dbReference type="Google" id="ProtNLM"/>
    </source>
</evidence>
<accession>A0A372J9V9</accession>
<evidence type="ECO:0000313" key="2">
    <source>
        <dbReference type="Proteomes" id="UP000261811"/>
    </source>
</evidence>
<evidence type="ECO:0000313" key="1">
    <source>
        <dbReference type="EMBL" id="RFU36596.1"/>
    </source>
</evidence>
<keyword evidence="2" id="KW-1185">Reference proteome</keyword>
<name>A0A372J9V9_9ACTN</name>
<reference evidence="1 2" key="1">
    <citation type="submission" date="2018-08" db="EMBL/GenBank/DDBJ databases">
        <title>Actinomadura jelena sp. nov., a novel Actinomycete isolated from soil in Chad.</title>
        <authorList>
            <person name="Shi L."/>
        </authorList>
    </citation>
    <scope>NUCLEOTIDE SEQUENCE [LARGE SCALE GENOMIC DNA]</scope>
    <source>
        <strain evidence="1 2">NEAU-G17</strain>
    </source>
</reference>
<dbReference type="AlphaFoldDB" id="A0A372J9V9"/>